<dbReference type="SUPFAM" id="SSF51971">
    <property type="entry name" value="Nucleotide-binding domain"/>
    <property type="match status" value="1"/>
</dbReference>
<dbReference type="InterPro" id="IPR015899">
    <property type="entry name" value="UDP-GalPyranose_mutase_C"/>
</dbReference>
<evidence type="ECO:0000313" key="7">
    <source>
        <dbReference type="EMBL" id="GED61001.1"/>
    </source>
</evidence>
<proteinExistence type="inferred from homology"/>
<comment type="similarity">
    <text evidence="2">Belongs to the UDP-galactopyranose/dTDP-fucopyranose mutase family.</text>
</comment>
<evidence type="ECO:0000256" key="3">
    <source>
        <dbReference type="ARBA" id="ARBA00022630"/>
    </source>
</evidence>
<dbReference type="SUPFAM" id="SSF54373">
    <property type="entry name" value="FAD-linked reductases, C-terminal domain"/>
    <property type="match status" value="1"/>
</dbReference>
<gene>
    <name evidence="7" type="ORF">BFO01nite_51330</name>
</gene>
<evidence type="ECO:0000256" key="1">
    <source>
        <dbReference type="ARBA" id="ARBA00001974"/>
    </source>
</evidence>
<dbReference type="Pfam" id="PF03275">
    <property type="entry name" value="GLF"/>
    <property type="match status" value="1"/>
</dbReference>
<keyword evidence="4" id="KW-0274">FAD</keyword>
<dbReference type="PANTHER" id="PTHR21197:SF0">
    <property type="entry name" value="UDP-GALACTOPYRANOSE MUTASE"/>
    <property type="match status" value="1"/>
</dbReference>
<comment type="caution">
    <text evidence="7">The sequence shown here is derived from an EMBL/GenBank/DDBJ whole genome shotgun (WGS) entry which is preliminary data.</text>
</comment>
<dbReference type="PANTHER" id="PTHR21197">
    <property type="entry name" value="UDP-GALACTOPYRANOSE MUTASE"/>
    <property type="match status" value="1"/>
</dbReference>
<evidence type="ECO:0000256" key="2">
    <source>
        <dbReference type="ARBA" id="ARBA00009321"/>
    </source>
</evidence>
<feature type="domain" description="UDP-galactopyranose mutase C-terminal" evidence="6">
    <location>
        <begin position="156"/>
        <end position="357"/>
    </location>
</feature>
<accession>A0ABQ0TCI9</accession>
<evidence type="ECO:0000313" key="8">
    <source>
        <dbReference type="Proteomes" id="UP000319498"/>
    </source>
</evidence>
<dbReference type="Pfam" id="PF13450">
    <property type="entry name" value="NAD_binding_8"/>
    <property type="match status" value="1"/>
</dbReference>
<evidence type="ECO:0000256" key="5">
    <source>
        <dbReference type="ARBA" id="ARBA00023235"/>
    </source>
</evidence>
<reference evidence="7 8" key="1">
    <citation type="submission" date="2019-06" db="EMBL/GenBank/DDBJ databases">
        <title>Whole genome shotgun sequence of Brevibacillus formosus NBRC 15716.</title>
        <authorList>
            <person name="Hosoyama A."/>
            <person name="Uohara A."/>
            <person name="Ohji S."/>
            <person name="Ichikawa N."/>
        </authorList>
    </citation>
    <scope>NUCLEOTIDE SEQUENCE [LARGE SCALE GENOMIC DNA]</scope>
    <source>
        <strain evidence="7 8">NBRC 15716</strain>
    </source>
</reference>
<evidence type="ECO:0000256" key="4">
    <source>
        <dbReference type="ARBA" id="ARBA00022827"/>
    </source>
</evidence>
<protein>
    <submittedName>
        <fullName evidence="7">UDP-galactopyranose mutase</fullName>
    </submittedName>
</protein>
<dbReference type="EMBL" id="BJOL01000038">
    <property type="protein sequence ID" value="GED61001.1"/>
    <property type="molecule type" value="Genomic_DNA"/>
</dbReference>
<dbReference type="NCBIfam" id="TIGR00031">
    <property type="entry name" value="UDP-GALP_mutase"/>
    <property type="match status" value="1"/>
</dbReference>
<evidence type="ECO:0000259" key="6">
    <source>
        <dbReference type="Pfam" id="PF03275"/>
    </source>
</evidence>
<sequence>MNSNMKVDWLIVGAGFTGATLAERIANELDQKVLVVEGRNHIGGNAYDCYDEQGVLIHKYGSHTFHTNSKLVWDYLSRFTQWRPYFHEVRAYVDGIKIPLPFNLNALSALFSLQYAQKLESLLIRQYGFGAKIPILKLRESAHEELGFLAEFIYQKVFYRYTIKQWDLKPEELDQSVSARVPVYVSRDNRYFQDTYQGIPLHGFTAMFHRMLDHPNIKVLLNADYQEIADEIRYKRMIYTGPIDSFFGYKHGQLPYRSLRFHFETHQKAWYQEVGTVNYPNEYDFTRILEQKHLTGQVAPHTTISYVYPQPYSPGENEPYYPIPRKENSQRYSLYKQEAEQMRDRVLFAGRLADYQYYNMDQAVARALTLFKQIVAE</sequence>
<keyword evidence="5" id="KW-0413">Isomerase</keyword>
<keyword evidence="3" id="KW-0285">Flavoprotein</keyword>
<name>A0ABQ0TCI9_9BACL</name>
<dbReference type="InterPro" id="IPR004379">
    <property type="entry name" value="UDP-GALP_mutase"/>
</dbReference>
<dbReference type="Proteomes" id="UP000319498">
    <property type="component" value="Unassembled WGS sequence"/>
</dbReference>
<dbReference type="Gene3D" id="3.40.50.720">
    <property type="entry name" value="NAD(P)-binding Rossmann-like Domain"/>
    <property type="match status" value="3"/>
</dbReference>
<organism evidence="7 8">
    <name type="scientific">Brevibacillus formosus</name>
    <dbReference type="NCBI Taxonomy" id="54913"/>
    <lineage>
        <taxon>Bacteria</taxon>
        <taxon>Bacillati</taxon>
        <taxon>Bacillota</taxon>
        <taxon>Bacilli</taxon>
        <taxon>Bacillales</taxon>
        <taxon>Paenibacillaceae</taxon>
        <taxon>Brevibacillus</taxon>
    </lineage>
</organism>
<comment type="cofactor">
    <cofactor evidence="1">
        <name>FAD</name>
        <dbReference type="ChEBI" id="CHEBI:57692"/>
    </cofactor>
</comment>
<keyword evidence="8" id="KW-1185">Reference proteome</keyword>